<evidence type="ECO:0000256" key="4">
    <source>
        <dbReference type="PIRNR" id="PIRNR006386"/>
    </source>
</evidence>
<organism evidence="7 8">
    <name type="scientific">Penicillium atrosanguineum</name>
    <dbReference type="NCBI Taxonomy" id="1132637"/>
    <lineage>
        <taxon>Eukaryota</taxon>
        <taxon>Fungi</taxon>
        <taxon>Dikarya</taxon>
        <taxon>Ascomycota</taxon>
        <taxon>Pezizomycotina</taxon>
        <taxon>Eurotiomycetes</taxon>
        <taxon>Eurotiomycetidae</taxon>
        <taxon>Eurotiales</taxon>
        <taxon>Aspergillaceae</taxon>
        <taxon>Penicillium</taxon>
    </lineage>
</organism>
<dbReference type="Proteomes" id="UP001147746">
    <property type="component" value="Unassembled WGS sequence"/>
</dbReference>
<evidence type="ECO:0000256" key="3">
    <source>
        <dbReference type="ARBA" id="ARBA00047960"/>
    </source>
</evidence>
<dbReference type="PIRSF" id="PIRSF006386">
    <property type="entry name" value="HCCAis_GSTk"/>
    <property type="match status" value="1"/>
</dbReference>
<dbReference type="InterPro" id="IPR014440">
    <property type="entry name" value="HCCAis_GSTk"/>
</dbReference>
<evidence type="ECO:0000313" key="7">
    <source>
        <dbReference type="EMBL" id="KAJ5311492.1"/>
    </source>
</evidence>
<dbReference type="GO" id="GO:0004602">
    <property type="term" value="F:glutathione peroxidase activity"/>
    <property type="evidence" value="ECO:0007669"/>
    <property type="project" value="TreeGrafter"/>
</dbReference>
<evidence type="ECO:0000313" key="8">
    <source>
        <dbReference type="Proteomes" id="UP001147746"/>
    </source>
</evidence>
<dbReference type="OrthoDB" id="4664297at2759"/>
<dbReference type="FunFam" id="3.40.30.10:FF:000096">
    <property type="entry name" value="Glutathione S-transferase kappa"/>
    <property type="match status" value="1"/>
</dbReference>
<dbReference type="AlphaFoldDB" id="A0A9W9PU79"/>
<proteinExistence type="inferred from homology"/>
<comment type="similarity">
    <text evidence="1 4">Belongs to the GST superfamily. Kappa family.</text>
</comment>
<dbReference type="Pfam" id="PF01323">
    <property type="entry name" value="DSBA"/>
    <property type="match status" value="1"/>
</dbReference>
<dbReference type="InterPro" id="IPR036249">
    <property type="entry name" value="Thioredoxin-like_sf"/>
</dbReference>
<comment type="catalytic activity">
    <reaction evidence="3 4">
        <text>RX + glutathione = an S-substituted glutathione + a halide anion + H(+)</text>
        <dbReference type="Rhea" id="RHEA:16437"/>
        <dbReference type="ChEBI" id="CHEBI:15378"/>
        <dbReference type="ChEBI" id="CHEBI:16042"/>
        <dbReference type="ChEBI" id="CHEBI:17792"/>
        <dbReference type="ChEBI" id="CHEBI:57925"/>
        <dbReference type="ChEBI" id="CHEBI:90779"/>
        <dbReference type="EC" id="2.5.1.18"/>
    </reaction>
</comment>
<keyword evidence="8" id="KW-1185">Reference proteome</keyword>
<dbReference type="EC" id="2.5.1.18" evidence="4"/>
<dbReference type="PANTHER" id="PTHR42943">
    <property type="entry name" value="GLUTATHIONE S-TRANSFERASE KAPPA"/>
    <property type="match status" value="1"/>
</dbReference>
<dbReference type="InterPro" id="IPR051924">
    <property type="entry name" value="GST_Kappa/NadH"/>
</dbReference>
<name>A0A9W9PU79_9EURO</name>
<dbReference type="GO" id="GO:0005739">
    <property type="term" value="C:mitochondrion"/>
    <property type="evidence" value="ECO:0007669"/>
    <property type="project" value="TreeGrafter"/>
</dbReference>
<dbReference type="SUPFAM" id="SSF52833">
    <property type="entry name" value="Thioredoxin-like"/>
    <property type="match status" value="1"/>
</dbReference>
<evidence type="ECO:0000256" key="2">
    <source>
        <dbReference type="ARBA" id="ARBA00022679"/>
    </source>
</evidence>
<reference evidence="7" key="2">
    <citation type="journal article" date="2023" name="IMA Fungus">
        <title>Comparative genomic study of the Penicillium genus elucidates a diverse pangenome and 15 lateral gene transfer events.</title>
        <authorList>
            <person name="Petersen C."/>
            <person name="Sorensen T."/>
            <person name="Nielsen M.R."/>
            <person name="Sondergaard T.E."/>
            <person name="Sorensen J.L."/>
            <person name="Fitzpatrick D.A."/>
            <person name="Frisvad J.C."/>
            <person name="Nielsen K.L."/>
        </authorList>
    </citation>
    <scope>NUCLEOTIDE SEQUENCE</scope>
    <source>
        <strain evidence="7">IBT 21472</strain>
    </source>
</reference>
<dbReference type="GO" id="GO:0005777">
    <property type="term" value="C:peroxisome"/>
    <property type="evidence" value="ECO:0007669"/>
    <property type="project" value="TreeGrafter"/>
</dbReference>
<feature type="domain" description="DSBA-like thioredoxin" evidence="6">
    <location>
        <begin position="6"/>
        <end position="224"/>
    </location>
</feature>
<feature type="active site" description="Nucleophile" evidence="5">
    <location>
        <position position="14"/>
    </location>
</feature>
<reference evidence="7" key="1">
    <citation type="submission" date="2022-12" db="EMBL/GenBank/DDBJ databases">
        <authorList>
            <person name="Petersen C."/>
        </authorList>
    </citation>
    <scope>NUCLEOTIDE SEQUENCE</scope>
    <source>
        <strain evidence="7">IBT 21472</strain>
    </source>
</reference>
<protein>
    <recommendedName>
        <fullName evidence="4">Glutathione S-transferase kappa</fullName>
        <ecNumber evidence="4">2.5.1.18</ecNumber>
    </recommendedName>
</protein>
<evidence type="ECO:0000259" key="6">
    <source>
        <dbReference type="Pfam" id="PF01323"/>
    </source>
</evidence>
<accession>A0A9W9PU79</accession>
<comment type="caution">
    <text evidence="7">The sequence shown here is derived from an EMBL/GenBank/DDBJ whole genome shotgun (WGS) entry which is preliminary data.</text>
</comment>
<dbReference type="InterPro" id="IPR001853">
    <property type="entry name" value="DSBA-like_thioredoxin_dom"/>
</dbReference>
<dbReference type="GO" id="GO:0004364">
    <property type="term" value="F:glutathione transferase activity"/>
    <property type="evidence" value="ECO:0007669"/>
    <property type="project" value="UniProtKB-UniRule"/>
</dbReference>
<dbReference type="Gene3D" id="3.40.30.10">
    <property type="entry name" value="Glutaredoxin"/>
    <property type="match status" value="1"/>
</dbReference>
<dbReference type="PANTHER" id="PTHR42943:SF2">
    <property type="entry name" value="GLUTATHIONE S-TRANSFERASE KAPPA 1"/>
    <property type="match status" value="1"/>
</dbReference>
<evidence type="ECO:0000256" key="1">
    <source>
        <dbReference type="ARBA" id="ARBA00006494"/>
    </source>
</evidence>
<evidence type="ECO:0000256" key="5">
    <source>
        <dbReference type="PIRSR" id="PIRSR006386-1"/>
    </source>
</evidence>
<sequence>MANPKITLYVDVISPFAYIAFHVLKASAYLRIPPKNRSNIDFQNSPTFAKVDVTYVPILLGGLMQACNNSPPINIKNKDKWINKERERWAKYFSVPMADKTPDGFPVRTLAVQRALCALSQKAPAKMPAVLEALYRAFWVERNSKIGEPEGFQPILESVLGKQDTEEILSAMGQPDVKGLLMSNTDRAFKEGAFGLPWFVCTDANGKTEGFWGVDHLGQVADFLGLDRRDAGFKALL</sequence>
<keyword evidence="2 4" id="KW-0808">Transferase</keyword>
<dbReference type="EMBL" id="JAPZBO010000007">
    <property type="protein sequence ID" value="KAJ5311492.1"/>
    <property type="molecule type" value="Genomic_DNA"/>
</dbReference>
<dbReference type="GO" id="GO:0006749">
    <property type="term" value="P:glutathione metabolic process"/>
    <property type="evidence" value="ECO:0007669"/>
    <property type="project" value="TreeGrafter"/>
</dbReference>
<gene>
    <name evidence="7" type="ORF">N7476_007352</name>
</gene>